<dbReference type="GO" id="GO:0000270">
    <property type="term" value="P:peptidoglycan metabolic process"/>
    <property type="evidence" value="ECO:0007669"/>
    <property type="project" value="TreeGrafter"/>
</dbReference>
<sequence length="425" mass="43550">MKVWTWVVGALALGAVGTVAGFGVAAQRDLASLEHAPAYALQAPPGLLTPAEGSPVDEQLLIDALSSPAANPDLGTFHARISNAATGEVVFDQHADEPLRPASVTKVLTAAAALYQLGAEDTLSTAVVRGANPGEVTILAGGDVWLDDAALDALAAQVSNVGGAVDTVTIDTSSWDGMEEYPESWDPENVDAGFVAPMQPAMLSGGRLGGATEGDVPRTHTPALDVAQALANRLGAANVAVADGPAPADAEVVASVESPTLLERMRVMMRNSDNVYAEAIGRELALARGTTDAPQAALDTLAEQGFDVSGTTLLDNCGLSDANRIPPALLDGVLLSSATEAPIRDLLGTLPVAAGEGTLASRYGDLAGRGWVRAKTGTLDETSALAGTVTSVNGNVYTFAFISNDSSILEARRGMDQLASVLRDF</sequence>
<dbReference type="PRINTS" id="PR00922">
    <property type="entry name" value="DADACBPTASE3"/>
</dbReference>
<name>A0A269PHJ2_9CORY</name>
<dbReference type="PANTHER" id="PTHR30023:SF0">
    <property type="entry name" value="PENICILLIN-SENSITIVE CARBOXYPEPTIDASE A"/>
    <property type="match status" value="1"/>
</dbReference>
<organism evidence="3 4">
    <name type="scientific">Corynebacterium hadale</name>
    <dbReference type="NCBI Taxonomy" id="2026255"/>
    <lineage>
        <taxon>Bacteria</taxon>
        <taxon>Bacillati</taxon>
        <taxon>Actinomycetota</taxon>
        <taxon>Actinomycetes</taxon>
        <taxon>Mycobacteriales</taxon>
        <taxon>Corynebacteriaceae</taxon>
        <taxon>Corynebacterium</taxon>
    </lineage>
</organism>
<dbReference type="Gene3D" id="3.40.710.10">
    <property type="entry name" value="DD-peptidase/beta-lactamase superfamily"/>
    <property type="match status" value="2"/>
</dbReference>
<evidence type="ECO:0000313" key="4">
    <source>
        <dbReference type="Proteomes" id="UP000215771"/>
    </source>
</evidence>
<comment type="caution">
    <text evidence="3">The sequence shown here is derived from an EMBL/GenBank/DDBJ whole genome shotgun (WGS) entry which is preliminary data.</text>
</comment>
<keyword evidence="2" id="KW-0378">Hydrolase</keyword>
<dbReference type="Proteomes" id="UP000215771">
    <property type="component" value="Unassembled WGS sequence"/>
</dbReference>
<reference evidence="3 4" key="1">
    <citation type="submission" date="2017-08" db="EMBL/GenBank/DDBJ databases">
        <authorList>
            <person name="de Groot N.N."/>
        </authorList>
    </citation>
    <scope>NUCLEOTIDE SEQUENCE [LARGE SCALE GENOMIC DNA]</scope>
    <source>
        <strain evidence="3 4">NBT06-6</strain>
    </source>
</reference>
<dbReference type="EMBL" id="NQMQ01000003">
    <property type="protein sequence ID" value="PAJ70855.1"/>
    <property type="molecule type" value="Genomic_DNA"/>
</dbReference>
<keyword evidence="3" id="KW-0121">Carboxypeptidase</keyword>
<protein>
    <submittedName>
        <fullName evidence="3">D-alanyl-D-alanine carboxypeptidase/D-alanyl-D-alanine-endopeptidase</fullName>
    </submittedName>
</protein>
<dbReference type="PANTHER" id="PTHR30023">
    <property type="entry name" value="D-ALANYL-D-ALANINE CARBOXYPEPTIDASE"/>
    <property type="match status" value="1"/>
</dbReference>
<keyword evidence="3" id="KW-0645">Protease</keyword>
<dbReference type="InterPro" id="IPR000667">
    <property type="entry name" value="Peptidase_S13"/>
</dbReference>
<comment type="similarity">
    <text evidence="1">Belongs to the peptidase S13 family.</text>
</comment>
<dbReference type="InterPro" id="IPR012338">
    <property type="entry name" value="Beta-lactam/transpept-like"/>
</dbReference>
<evidence type="ECO:0000256" key="1">
    <source>
        <dbReference type="ARBA" id="ARBA00006096"/>
    </source>
</evidence>
<proteinExistence type="inferred from homology"/>
<dbReference type="NCBIfam" id="TIGR00666">
    <property type="entry name" value="PBP4"/>
    <property type="match status" value="1"/>
</dbReference>
<dbReference type="GO" id="GO:0006508">
    <property type="term" value="P:proteolysis"/>
    <property type="evidence" value="ECO:0007669"/>
    <property type="project" value="InterPro"/>
</dbReference>
<dbReference type="GO" id="GO:0004185">
    <property type="term" value="F:serine-type carboxypeptidase activity"/>
    <property type="evidence" value="ECO:0007669"/>
    <property type="project" value="InterPro"/>
</dbReference>
<dbReference type="AlphaFoldDB" id="A0A269PHJ2"/>
<dbReference type="SUPFAM" id="SSF56601">
    <property type="entry name" value="beta-lactamase/transpeptidase-like"/>
    <property type="match status" value="1"/>
</dbReference>
<dbReference type="Pfam" id="PF02113">
    <property type="entry name" value="Peptidase_S13"/>
    <property type="match status" value="2"/>
</dbReference>
<dbReference type="RefSeq" id="WP_095275640.1">
    <property type="nucleotide sequence ID" value="NZ_CP047655.1"/>
</dbReference>
<evidence type="ECO:0000256" key="2">
    <source>
        <dbReference type="ARBA" id="ARBA00022801"/>
    </source>
</evidence>
<gene>
    <name evidence="3" type="primary">dacB</name>
    <name evidence="3" type="ORF">CIG21_02810</name>
</gene>
<evidence type="ECO:0000313" key="3">
    <source>
        <dbReference type="EMBL" id="PAJ70855.1"/>
    </source>
</evidence>
<accession>A0A269PHJ2</accession>